<feature type="compositionally biased region" description="Gly residues" evidence="1">
    <location>
        <begin position="256"/>
        <end position="271"/>
    </location>
</feature>
<evidence type="ECO:0000256" key="2">
    <source>
        <dbReference type="SAM" id="SignalP"/>
    </source>
</evidence>
<feature type="signal peptide" evidence="2">
    <location>
        <begin position="1"/>
        <end position="22"/>
    </location>
</feature>
<accession>A0A2D0N2X5</accession>
<feature type="region of interest" description="Disordered" evidence="1">
    <location>
        <begin position="256"/>
        <end position="295"/>
    </location>
</feature>
<dbReference type="InterPro" id="IPR055015">
    <property type="entry name" value="GCX_COOH"/>
</dbReference>
<proteinExistence type="predicted"/>
<reference evidence="3 4" key="1">
    <citation type="submission" date="2017-10" db="EMBL/GenBank/DDBJ databases">
        <title>The draft genome sequence of Lewinella nigricans NBRC 102662.</title>
        <authorList>
            <person name="Wang K."/>
        </authorList>
    </citation>
    <scope>NUCLEOTIDE SEQUENCE [LARGE SCALE GENOMIC DNA]</scope>
    <source>
        <strain evidence="3 4">NBRC 102662</strain>
    </source>
</reference>
<dbReference type="NCBIfam" id="NF045639">
    <property type="entry name" value="GCX_COOH"/>
    <property type="match status" value="1"/>
</dbReference>
<feature type="compositionally biased region" description="Gly residues" evidence="1">
    <location>
        <begin position="311"/>
        <end position="332"/>
    </location>
</feature>
<gene>
    <name evidence="3" type="ORF">CRP01_34240</name>
</gene>
<dbReference type="RefSeq" id="WP_143473658.1">
    <property type="nucleotide sequence ID" value="NZ_PDUD01000045.1"/>
</dbReference>
<keyword evidence="2" id="KW-0732">Signal</keyword>
<feature type="region of interest" description="Disordered" evidence="1">
    <location>
        <begin position="391"/>
        <end position="433"/>
    </location>
</feature>
<evidence type="ECO:0000256" key="1">
    <source>
        <dbReference type="SAM" id="MobiDB-lite"/>
    </source>
</evidence>
<feature type="compositionally biased region" description="Polar residues" evidence="1">
    <location>
        <begin position="173"/>
        <end position="186"/>
    </location>
</feature>
<dbReference type="NCBIfam" id="TIGR04183">
    <property type="entry name" value="Por_Secre_tail"/>
    <property type="match status" value="1"/>
</dbReference>
<feature type="region of interest" description="Disordered" evidence="1">
    <location>
        <begin position="311"/>
        <end position="347"/>
    </location>
</feature>
<feature type="region of interest" description="Disordered" evidence="1">
    <location>
        <begin position="168"/>
        <end position="214"/>
    </location>
</feature>
<organism evidence="3 4">
    <name type="scientific">Flavilitoribacter nigricans (strain ATCC 23147 / DSM 23189 / NBRC 102662 / NCIMB 1420 / SS-2)</name>
    <name type="common">Lewinella nigricans</name>
    <dbReference type="NCBI Taxonomy" id="1122177"/>
    <lineage>
        <taxon>Bacteria</taxon>
        <taxon>Pseudomonadati</taxon>
        <taxon>Bacteroidota</taxon>
        <taxon>Saprospiria</taxon>
        <taxon>Saprospirales</taxon>
        <taxon>Lewinellaceae</taxon>
        <taxon>Flavilitoribacter</taxon>
    </lineage>
</organism>
<protein>
    <recommendedName>
        <fullName evidence="5">Secretion system C-terminal sorting domain-containing protein</fullName>
    </recommendedName>
</protein>
<feature type="chain" id="PRO_5012338713" description="Secretion system C-terminal sorting domain-containing protein" evidence="2">
    <location>
        <begin position="23"/>
        <end position="967"/>
    </location>
</feature>
<sequence length="967" mass="97908">MIRLVPLLFFLFLSLNLLQAQYACDAAIHVAISGVDNGSCGSPQAPCRTVNYGIGRAQTDGLSDVRVGLGIFTEVVVLADGINLWGGFDAGSGWTKGVNDKTTLEGALYNPDGQWMTLKAASITTQTIVSDFIIKGPTAGGSGMSSYAVYVLNSSNLHIQHCDIEGGPASDGTAGTSATNATQTPAPNGAPGEDAASFTSSCNTTREPGGAGGVNTLIGNSYKGGDGGDGGSMDTSCSFGFCSNCDATAGGNGTDGSGNQGSGLGSRGLGGPVCSAGQNGEQGLTDHGSGGLRATNNGTLASNFWNTGTSGSGGLGSNGGGGGGGGGSGGCDTGTDDKGASGGGGGAGGVRCETVGQGGEHGGSSFGVFAINSDLGLKMVLLSGGSGGDGGNGGNGALGQPGGAGGDGGLGTSDTGPGGDGGNGGRGGSSGGGAGGNGGSVVHIYANGSTIVRDQVTIETNASSVGNPGTGGDTPLSGKGNNGISGSLEGTFGDNIFSALLADYESPCLFQLLPFAQSVYCAGENLQINWQTTSDIDFINISLSLDGGSNYDLIAENVLEDMGTYSYFIPASQAGSEQAVIRLADALPGGEELISPAFTIGALDTTYIQQTTCLPEEVGEETLTLTSQYGCDSTVIVTTTLDQKNTELEAEICAGESYAFGGNNLTVMGTYVNVLVAENGCDSIVTLQLTVLPELSEMISAVICAGDTYEFGDLMLDISGTYQETFTAANGCDSLVELNLSVLPTDEVDIYEEICAGESYNFVGQVLTVSGIYSETFIASNGCDSTVNLHLTVLEEFSTLDFTGDIHSGAYLASGLITANGTVATDSSVTLISGEAVHLTAGFHAQPGSDFNARIGFCPDPEAFIAPLPGTNKIEMTSGNGQSIFHIHPNPFRDRLVLDYKLEEDTALEIQLLDLTGRVERQLIPSGLQAAGNYQRSWEGLDLPAGIYFLRIRSGREVKSIKVVRMR</sequence>
<name>A0A2D0N2X5_FLAN2</name>
<dbReference type="InterPro" id="IPR026444">
    <property type="entry name" value="Secre_tail"/>
</dbReference>
<dbReference type="EMBL" id="PDUD01000045">
    <property type="protein sequence ID" value="PHN02093.1"/>
    <property type="molecule type" value="Genomic_DNA"/>
</dbReference>
<feature type="compositionally biased region" description="Polar residues" evidence="1">
    <location>
        <begin position="197"/>
        <end position="206"/>
    </location>
</feature>
<comment type="caution">
    <text evidence="3">The sequence shown here is derived from an EMBL/GenBank/DDBJ whole genome shotgun (WGS) entry which is preliminary data.</text>
</comment>
<evidence type="ECO:0000313" key="4">
    <source>
        <dbReference type="Proteomes" id="UP000223913"/>
    </source>
</evidence>
<evidence type="ECO:0000313" key="3">
    <source>
        <dbReference type="EMBL" id="PHN02093.1"/>
    </source>
</evidence>
<dbReference type="OrthoDB" id="1391570at2"/>
<dbReference type="AlphaFoldDB" id="A0A2D0N2X5"/>
<evidence type="ECO:0008006" key="5">
    <source>
        <dbReference type="Google" id="ProtNLM"/>
    </source>
</evidence>
<dbReference type="Proteomes" id="UP000223913">
    <property type="component" value="Unassembled WGS sequence"/>
</dbReference>
<keyword evidence="4" id="KW-1185">Reference proteome</keyword>